<sequence length="149" mass="16448">METMGGVPSCTAVAEVVAGAPSRKGMIYLDDPIAPNLPCWLGTPGSQPPPAIGIHHDRERTPRPRINGDTCQVKIDYRNSNSSSSSEQQLNSRWRSKREKRVKDLLLTAAPCTRPCSIQSRHNSCQMVRGITVHQMSTREMPKKKNGPT</sequence>
<dbReference type="RefSeq" id="XP_002955798.1">
    <property type="nucleotide sequence ID" value="XM_002955752.1"/>
</dbReference>
<proteinExistence type="predicted"/>
<dbReference type="KEGG" id="vcn:VOLCADRAFT_106952"/>
<dbReference type="InParanoid" id="D8UAV3"/>
<evidence type="ECO:0000313" key="3">
    <source>
        <dbReference type="Proteomes" id="UP000001058"/>
    </source>
</evidence>
<feature type="region of interest" description="Disordered" evidence="1">
    <location>
        <begin position="44"/>
        <end position="99"/>
    </location>
</feature>
<protein>
    <submittedName>
        <fullName evidence="2">Uncharacterized protein</fullName>
    </submittedName>
</protein>
<accession>D8UAV3</accession>
<dbReference type="GeneID" id="9614447"/>
<dbReference type="EMBL" id="GL378375">
    <property type="protein sequence ID" value="EFJ43223.1"/>
    <property type="molecule type" value="Genomic_DNA"/>
</dbReference>
<dbReference type="Proteomes" id="UP000001058">
    <property type="component" value="Unassembled WGS sequence"/>
</dbReference>
<dbReference type="AlphaFoldDB" id="D8UAV3"/>
<evidence type="ECO:0000256" key="1">
    <source>
        <dbReference type="SAM" id="MobiDB-lite"/>
    </source>
</evidence>
<keyword evidence="3" id="KW-1185">Reference proteome</keyword>
<reference evidence="2 3" key="1">
    <citation type="journal article" date="2010" name="Science">
        <title>Genomic analysis of organismal complexity in the multicellular green alga Volvox carteri.</title>
        <authorList>
            <person name="Prochnik S.E."/>
            <person name="Umen J."/>
            <person name="Nedelcu A.M."/>
            <person name="Hallmann A."/>
            <person name="Miller S.M."/>
            <person name="Nishii I."/>
            <person name="Ferris P."/>
            <person name="Kuo A."/>
            <person name="Mitros T."/>
            <person name="Fritz-Laylin L.K."/>
            <person name="Hellsten U."/>
            <person name="Chapman J."/>
            <person name="Simakov O."/>
            <person name="Rensing S.A."/>
            <person name="Terry A."/>
            <person name="Pangilinan J."/>
            <person name="Kapitonov V."/>
            <person name="Jurka J."/>
            <person name="Salamov A."/>
            <person name="Shapiro H."/>
            <person name="Schmutz J."/>
            <person name="Grimwood J."/>
            <person name="Lindquist E."/>
            <person name="Lucas S."/>
            <person name="Grigoriev I.V."/>
            <person name="Schmitt R."/>
            <person name="Kirk D."/>
            <person name="Rokhsar D.S."/>
        </authorList>
    </citation>
    <scope>NUCLEOTIDE SEQUENCE [LARGE SCALE GENOMIC DNA]</scope>
    <source>
        <strain evidence="3">f. Nagariensis / Eve</strain>
    </source>
</reference>
<organism evidence="3">
    <name type="scientific">Volvox carteri f. nagariensis</name>
    <dbReference type="NCBI Taxonomy" id="3068"/>
    <lineage>
        <taxon>Eukaryota</taxon>
        <taxon>Viridiplantae</taxon>
        <taxon>Chlorophyta</taxon>
        <taxon>core chlorophytes</taxon>
        <taxon>Chlorophyceae</taxon>
        <taxon>CS clade</taxon>
        <taxon>Chlamydomonadales</taxon>
        <taxon>Volvocaceae</taxon>
        <taxon>Volvox</taxon>
    </lineage>
</organism>
<evidence type="ECO:0000313" key="2">
    <source>
        <dbReference type="EMBL" id="EFJ43223.1"/>
    </source>
</evidence>
<gene>
    <name evidence="2" type="ORF">VOLCADRAFT_106952</name>
</gene>
<name>D8UAV3_VOLCA</name>